<accession>A0A4C1UQQ3</accession>
<evidence type="ECO:0000313" key="2">
    <source>
        <dbReference type="EMBL" id="GBP28771.1"/>
    </source>
</evidence>
<dbReference type="AlphaFoldDB" id="A0A4C1UQQ3"/>
<organism evidence="2 3">
    <name type="scientific">Eumeta variegata</name>
    <name type="common">Bagworm moth</name>
    <name type="synonym">Eumeta japonica</name>
    <dbReference type="NCBI Taxonomy" id="151549"/>
    <lineage>
        <taxon>Eukaryota</taxon>
        <taxon>Metazoa</taxon>
        <taxon>Ecdysozoa</taxon>
        <taxon>Arthropoda</taxon>
        <taxon>Hexapoda</taxon>
        <taxon>Insecta</taxon>
        <taxon>Pterygota</taxon>
        <taxon>Neoptera</taxon>
        <taxon>Endopterygota</taxon>
        <taxon>Lepidoptera</taxon>
        <taxon>Glossata</taxon>
        <taxon>Ditrysia</taxon>
        <taxon>Tineoidea</taxon>
        <taxon>Psychidae</taxon>
        <taxon>Oiketicinae</taxon>
        <taxon>Eumeta</taxon>
    </lineage>
</organism>
<reference evidence="2 3" key="1">
    <citation type="journal article" date="2019" name="Commun. Biol.">
        <title>The bagworm genome reveals a unique fibroin gene that provides high tensile strength.</title>
        <authorList>
            <person name="Kono N."/>
            <person name="Nakamura H."/>
            <person name="Ohtoshi R."/>
            <person name="Tomita M."/>
            <person name="Numata K."/>
            <person name="Arakawa K."/>
        </authorList>
    </citation>
    <scope>NUCLEOTIDE SEQUENCE [LARGE SCALE GENOMIC DNA]</scope>
</reference>
<evidence type="ECO:0000256" key="1">
    <source>
        <dbReference type="SAM" id="MobiDB-lite"/>
    </source>
</evidence>
<keyword evidence="3" id="KW-1185">Reference proteome</keyword>
<feature type="region of interest" description="Disordered" evidence="1">
    <location>
        <begin position="13"/>
        <end position="34"/>
    </location>
</feature>
<gene>
    <name evidence="2" type="ORF">EVAR_19813_1</name>
</gene>
<dbReference type="Proteomes" id="UP000299102">
    <property type="component" value="Unassembled WGS sequence"/>
</dbReference>
<proteinExistence type="predicted"/>
<evidence type="ECO:0000313" key="3">
    <source>
        <dbReference type="Proteomes" id="UP000299102"/>
    </source>
</evidence>
<sequence>MLTCLRNHEYKKTLRKRRPVHPLQSNPFDAAPHSESDLLNIRPNIGILVIDVLGDTPFHGQLKDKASGLQKTGRAQLKETVLPN</sequence>
<dbReference type="EMBL" id="BGZK01000211">
    <property type="protein sequence ID" value="GBP28771.1"/>
    <property type="molecule type" value="Genomic_DNA"/>
</dbReference>
<protein>
    <submittedName>
        <fullName evidence="2">Uncharacterized protein</fullName>
    </submittedName>
</protein>
<name>A0A4C1UQQ3_EUMVA</name>
<feature type="region of interest" description="Disordered" evidence="1">
    <location>
        <begin position="63"/>
        <end position="84"/>
    </location>
</feature>
<comment type="caution">
    <text evidence="2">The sequence shown here is derived from an EMBL/GenBank/DDBJ whole genome shotgun (WGS) entry which is preliminary data.</text>
</comment>